<evidence type="ECO:0000313" key="1">
    <source>
        <dbReference type="EMBL" id="KAJ8118906.1"/>
    </source>
</evidence>
<organism evidence="1 2">
    <name type="scientific">Boeremia exigua</name>
    <dbReference type="NCBI Taxonomy" id="749465"/>
    <lineage>
        <taxon>Eukaryota</taxon>
        <taxon>Fungi</taxon>
        <taxon>Dikarya</taxon>
        <taxon>Ascomycota</taxon>
        <taxon>Pezizomycotina</taxon>
        <taxon>Dothideomycetes</taxon>
        <taxon>Pleosporomycetidae</taxon>
        <taxon>Pleosporales</taxon>
        <taxon>Pleosporineae</taxon>
        <taxon>Didymellaceae</taxon>
        <taxon>Boeremia</taxon>
    </lineage>
</organism>
<keyword evidence="2" id="KW-1185">Reference proteome</keyword>
<sequence>MMHRIRRSLDKGRGVVQSSSDTNSVQIKEVGTSAILGERPQQEDRFIALLPGSLKSNKDIALFGVFDGHAGSTVSDHLRENIAGFIDEALSKTSEHSQEAYKSAIQDALDRADAIVDQKDWRDGSTLVLVLIDTSQRILIEADLGDSHMVFAEHTRRNKKEESKLNKLDHTLRAHHLAKSKNEWSIRRLSVPHDPESPSERKRIEDAGGEVKFDTGAARIGALAMTRAIGDTELKLPRVNNLAGHNLTDLDGVETGLQPGKKASADLVINKAHFSVQHLTGESLLFLSTDGIGEKKDAELAARTATDWKRQGWSAKQIANELAKRAGKAKGSDNCTVIVVSLEAPDATKFEQSLQSTERKEEKEQKGAASLKTIDAEPWHDSKKGSELHAYKSMDELDRQNAKKRENLERNRALRWIDCVFQGISHG</sequence>
<comment type="caution">
    <text evidence="1">The sequence shown here is derived from an EMBL/GenBank/DDBJ whole genome shotgun (WGS) entry which is preliminary data.</text>
</comment>
<gene>
    <name evidence="1" type="ORF">OPT61_g188</name>
</gene>
<accession>A0ACC2IUM4</accession>
<dbReference type="Proteomes" id="UP001153331">
    <property type="component" value="Unassembled WGS sequence"/>
</dbReference>
<reference evidence="1" key="1">
    <citation type="submission" date="2022-11" db="EMBL/GenBank/DDBJ databases">
        <title>Genome Sequence of Boeremia exigua.</title>
        <authorList>
            <person name="Buettner E."/>
        </authorList>
    </citation>
    <scope>NUCLEOTIDE SEQUENCE</scope>
    <source>
        <strain evidence="1">CU02</strain>
    </source>
</reference>
<protein>
    <submittedName>
        <fullName evidence="1">Uncharacterized protein</fullName>
    </submittedName>
</protein>
<proteinExistence type="predicted"/>
<dbReference type="EMBL" id="JAPHNI010000006">
    <property type="protein sequence ID" value="KAJ8118906.1"/>
    <property type="molecule type" value="Genomic_DNA"/>
</dbReference>
<evidence type="ECO:0000313" key="2">
    <source>
        <dbReference type="Proteomes" id="UP001153331"/>
    </source>
</evidence>
<name>A0ACC2IUM4_9PLEO</name>